<evidence type="ECO:0000259" key="6">
    <source>
        <dbReference type="Pfam" id="PF05670"/>
    </source>
</evidence>
<evidence type="ECO:0000256" key="5">
    <source>
        <dbReference type="HAMAP-Rule" id="MF_00844"/>
    </source>
</evidence>
<proteinExistence type="inferred from homology"/>
<evidence type="ECO:0000256" key="4">
    <source>
        <dbReference type="ARBA" id="ARBA00022917"/>
    </source>
</evidence>
<comment type="subunit">
    <text evidence="5">Associates with stalled 50S ribosomal subunits. Binds to RqcP.</text>
</comment>
<accession>A0ABS4JCK3</accession>
<dbReference type="InterPro" id="IPR051608">
    <property type="entry name" value="RQC_Subunit_NEMF"/>
</dbReference>
<feature type="domain" description="NFACT RNA-binding" evidence="6">
    <location>
        <begin position="489"/>
        <end position="580"/>
    </location>
</feature>
<keyword evidence="5" id="KW-0175">Coiled coil</keyword>
<gene>
    <name evidence="5" type="primary">rqcH</name>
    <name evidence="7" type="ORF">J2Z66_008112</name>
</gene>
<comment type="function">
    <text evidence="5">Key component of the ribosome quality control system (RQC), a ribosome-associated complex that mediates the extraction of incompletely synthesized nascent chains from stalled ribosomes and their subsequent degradation. RqcH recruits Ala-charged tRNA, and with RqcP directs the elongation of stalled nascent chains on 50S ribosomal subunits, leading to non-templated C-terminal alanine extensions (Ala tail). The Ala tail promotes nascent chain degradation. May add between 1 and at least 8 Ala residues. Binds to stalled 50S ribosomal subunits.</text>
</comment>
<dbReference type="Pfam" id="PF05670">
    <property type="entry name" value="NFACT-R_1"/>
    <property type="match status" value="1"/>
</dbReference>
<dbReference type="PANTHER" id="PTHR15239">
    <property type="entry name" value="NUCLEAR EXPORT MEDIATOR FACTOR NEMF"/>
    <property type="match status" value="1"/>
</dbReference>
<evidence type="ECO:0000256" key="1">
    <source>
        <dbReference type="ARBA" id="ARBA00022555"/>
    </source>
</evidence>
<dbReference type="Pfam" id="PF05833">
    <property type="entry name" value="NFACT_N"/>
    <property type="match status" value="1"/>
</dbReference>
<dbReference type="Gene3D" id="2.30.310.10">
    <property type="entry name" value="ibrinogen binding protein from staphylococcus aureus domain"/>
    <property type="match status" value="1"/>
</dbReference>
<evidence type="ECO:0000256" key="2">
    <source>
        <dbReference type="ARBA" id="ARBA00022730"/>
    </source>
</evidence>
<comment type="similarity">
    <text evidence="5">Belongs to the NEMF family.</text>
</comment>
<feature type="coiled-coil region" evidence="5">
    <location>
        <begin position="334"/>
        <end position="361"/>
    </location>
</feature>
<evidence type="ECO:0000313" key="7">
    <source>
        <dbReference type="EMBL" id="MBP1996464.1"/>
    </source>
</evidence>
<keyword evidence="1 5" id="KW-0820">tRNA-binding</keyword>
<organism evidence="7 8">
    <name type="scientific">Paenibacillus eucommiae</name>
    <dbReference type="NCBI Taxonomy" id="1355755"/>
    <lineage>
        <taxon>Bacteria</taxon>
        <taxon>Bacillati</taxon>
        <taxon>Bacillota</taxon>
        <taxon>Bacilli</taxon>
        <taxon>Bacillales</taxon>
        <taxon>Paenibacillaceae</taxon>
        <taxon>Paenibacillus</taxon>
    </lineage>
</organism>
<dbReference type="EMBL" id="JAGGLB010000050">
    <property type="protein sequence ID" value="MBP1996464.1"/>
    <property type="molecule type" value="Genomic_DNA"/>
</dbReference>
<keyword evidence="2 5" id="KW-0699">rRNA-binding</keyword>
<dbReference type="PANTHER" id="PTHR15239:SF6">
    <property type="entry name" value="RIBOSOME QUALITY CONTROL COMPLEX SUBUNIT NEMF"/>
    <property type="match status" value="1"/>
</dbReference>
<comment type="caution">
    <text evidence="7">The sequence shown here is derived from an EMBL/GenBank/DDBJ whole genome shotgun (WGS) entry which is preliminary data.</text>
</comment>
<protein>
    <recommendedName>
        <fullName evidence="5">Rqc2 homolog RqcH</fullName>
        <shortName evidence="5">RqcH</shortName>
    </recommendedName>
</protein>
<dbReference type="InterPro" id="IPR043682">
    <property type="entry name" value="RqcH_bacterial"/>
</dbReference>
<keyword evidence="8" id="KW-1185">Reference proteome</keyword>
<evidence type="ECO:0000313" key="8">
    <source>
        <dbReference type="Proteomes" id="UP001519287"/>
    </source>
</evidence>
<dbReference type="HAMAP" id="MF_00844_B">
    <property type="entry name" value="RqcH_B"/>
    <property type="match status" value="1"/>
</dbReference>
<reference evidence="7 8" key="1">
    <citation type="submission" date="2021-03" db="EMBL/GenBank/DDBJ databases">
        <title>Genomic Encyclopedia of Type Strains, Phase IV (KMG-IV): sequencing the most valuable type-strain genomes for metagenomic binning, comparative biology and taxonomic classification.</title>
        <authorList>
            <person name="Goeker M."/>
        </authorList>
    </citation>
    <scope>NUCLEOTIDE SEQUENCE [LARGE SCALE GENOMIC DNA]</scope>
    <source>
        <strain evidence="7 8">DSM 26048</strain>
    </source>
</reference>
<dbReference type="Gene3D" id="3.40.970.40">
    <property type="entry name" value="fibrinogen binding protein from staphylococcus aureus domain like"/>
    <property type="match status" value="1"/>
</dbReference>
<keyword evidence="4 5" id="KW-0648">Protein biosynthesis</keyword>
<name>A0ABS4JCK3_9BACL</name>
<evidence type="ECO:0000256" key="3">
    <source>
        <dbReference type="ARBA" id="ARBA00022884"/>
    </source>
</evidence>
<dbReference type="InterPro" id="IPR008532">
    <property type="entry name" value="NFACT_RNA-bd"/>
</dbReference>
<keyword evidence="3 5" id="KW-0694">RNA-binding</keyword>
<dbReference type="Gene3D" id="1.10.8.50">
    <property type="match status" value="1"/>
</dbReference>
<sequence length="609" mass="69214">MALDGLVLHAVVHELKACIGGRINKIHQHSENEILLHIRAQGQNLKLLLSANPTYPRIHFTEQQFMNPMDAPMFCMLLRKHCENGVIEAIEQMDMERMIHLHIRQRDELGDISLKTIIIEIMGRHSNIILIDSNSGTILDGIHHVTPAISSYRIVMPGSTYTAPPAQHKLNPLHVSSSEFREAFSSEHWEAPGTRELPKLTLEQEIEASFAPPVERKPDKLDQRLVAAFSGLSPLAAKEIIYRSGQPAHLIVGEADIAALWEAFSGIMGQIREHKYEPNIVEDERSGKPYFAMTALTHIQGTVTHYATAGECLESFYGNKAERDTVKQRVSDLIRFLQNEKNKNVKKLEKLQETLQEAKGADQYRILGELLTASLHQVRKGDKELITINYYDEEQADVRIPLDPQLSPSQNAQRFYKKYTKMKSSMTIVEEQMTQTRQEILYVSSLLQQLDAASLQDIEEIRDELAEQGYVKDRRKKQRKKKKQDKPKLSCFTSREGILIYVGKNNTQNEYLTNRLASASDTWLHTKDIPGSHVVIRSDSYSDETLLEAAQLAAYFSQAKASSQVPVDYTLIRHVHKPNGAKPGFVIYVNQKTLYVTPDEQQIKQMTTN</sequence>
<dbReference type="RefSeq" id="WP_209978936.1">
    <property type="nucleotide sequence ID" value="NZ_JAGGLB010000050.1"/>
</dbReference>
<dbReference type="Proteomes" id="UP001519287">
    <property type="component" value="Unassembled WGS sequence"/>
</dbReference>